<evidence type="ECO:0000313" key="2">
    <source>
        <dbReference type="Proteomes" id="UP000292160"/>
    </source>
</evidence>
<sequence>MRLIKLQNLVQELVYNSYRDWILKHTQIIIYENNEYQLFNLWTNFDENVKLTEVLLEKIDINTRESIWGTSVTILNWYHNNIEVLEL</sequence>
<name>A0A481W5P7_9CAUD</name>
<protein>
    <submittedName>
        <fullName evidence="1">Uncharacterized protein</fullName>
    </submittedName>
</protein>
<organism evidence="1 2">
    <name type="scientific">Fusobacterium phage Fnu1</name>
    <dbReference type="NCBI Taxonomy" id="2530024"/>
    <lineage>
        <taxon>Viruses</taxon>
        <taxon>Duplodnaviria</taxon>
        <taxon>Heunggongvirae</taxon>
        <taxon>Uroviricota</taxon>
        <taxon>Caudoviricetes</taxon>
        <taxon>Latrobevirus</taxon>
        <taxon>Latrobevirus FNU1</taxon>
    </lineage>
</organism>
<reference evidence="1 2" key="1">
    <citation type="submission" date="2019-02" db="EMBL/GenBank/DDBJ databases">
        <title>Genomic, morphological and functional characterisation of novel bacteriophage Fnu1 capable of disrupt Fusobacterium nucleatum biofilm.</title>
        <authorList>
            <person name="Kabwe M."/>
            <person name="Brown T.L."/>
            <person name="Dashper S."/>
            <person name="Speirs L."/>
            <person name="Ku H."/>
            <person name="Petrovski S."/>
            <person name="Chan H.T."/>
            <person name="Lock P."/>
            <person name="Tucci J."/>
        </authorList>
    </citation>
    <scope>NUCLEOTIDE SEQUENCE [LARGE SCALE GENOMIC DNA]</scope>
</reference>
<proteinExistence type="predicted"/>
<dbReference type="EMBL" id="MK554696">
    <property type="protein sequence ID" value="QBJ04197.1"/>
    <property type="molecule type" value="Genomic_DNA"/>
</dbReference>
<dbReference type="KEGG" id="vg:65071884"/>
<evidence type="ECO:0000313" key="1">
    <source>
        <dbReference type="EMBL" id="QBJ04197.1"/>
    </source>
</evidence>
<dbReference type="RefSeq" id="YP_010082876.1">
    <property type="nucleotide sequence ID" value="NC_055035.1"/>
</dbReference>
<keyword evidence="2" id="KW-1185">Reference proteome</keyword>
<dbReference type="GeneID" id="65071884"/>
<accession>A0A481W5P7</accession>
<dbReference type="Proteomes" id="UP000292160">
    <property type="component" value="Segment"/>
</dbReference>